<dbReference type="Proteomes" id="UP001368500">
    <property type="component" value="Unassembled WGS sequence"/>
</dbReference>
<accession>A0ABU9BEI7</accession>
<name>A0ABU9BEI7_9BURK</name>
<keyword evidence="1" id="KW-0732">Signal</keyword>
<dbReference type="RefSeq" id="WP_341376128.1">
    <property type="nucleotide sequence ID" value="NZ_JBBUTF010000022.1"/>
</dbReference>
<organism evidence="2 3">
    <name type="scientific">Pseudaquabacterium rugosum</name>
    <dbReference type="NCBI Taxonomy" id="2984194"/>
    <lineage>
        <taxon>Bacteria</taxon>
        <taxon>Pseudomonadati</taxon>
        <taxon>Pseudomonadota</taxon>
        <taxon>Betaproteobacteria</taxon>
        <taxon>Burkholderiales</taxon>
        <taxon>Sphaerotilaceae</taxon>
        <taxon>Pseudaquabacterium</taxon>
    </lineage>
</organism>
<evidence type="ECO:0000313" key="3">
    <source>
        <dbReference type="Proteomes" id="UP001368500"/>
    </source>
</evidence>
<feature type="signal peptide" evidence="1">
    <location>
        <begin position="1"/>
        <end position="23"/>
    </location>
</feature>
<evidence type="ECO:0000313" key="2">
    <source>
        <dbReference type="EMBL" id="MEK8028343.1"/>
    </source>
</evidence>
<evidence type="ECO:0000256" key="1">
    <source>
        <dbReference type="SAM" id="SignalP"/>
    </source>
</evidence>
<dbReference type="EMBL" id="JBBUTF010000022">
    <property type="protein sequence ID" value="MEK8028343.1"/>
    <property type="molecule type" value="Genomic_DNA"/>
</dbReference>
<feature type="chain" id="PRO_5046159757" evidence="1">
    <location>
        <begin position="24"/>
        <end position="358"/>
    </location>
</feature>
<reference evidence="2 3" key="1">
    <citation type="submission" date="2024-04" db="EMBL/GenBank/DDBJ databases">
        <title>Novel species of the genus Ideonella isolated from streams.</title>
        <authorList>
            <person name="Lu H."/>
        </authorList>
    </citation>
    <scope>NUCLEOTIDE SEQUENCE [LARGE SCALE GENOMIC DNA]</scope>
    <source>
        <strain evidence="2 3">BYS139W</strain>
    </source>
</reference>
<comment type="caution">
    <text evidence="2">The sequence shown here is derived from an EMBL/GenBank/DDBJ whole genome shotgun (WGS) entry which is preliminary data.</text>
</comment>
<proteinExistence type="predicted"/>
<sequence length="358" mass="38176">MAATLALLFTILAAGWLAAPARAQGVVILKTAEDCRSHPDMARRTDCACYAQHMDQALARGRNPQLAMKEAYEACPDEANTRQWFTLKCTEQSALTVPKGIDTAAYCGCYGEQMGRRYKAHAPQPINSWDNQRIEGLSTGTCRNSVTTPAAPVTLLGDDLSGGWVMTVHGLRFDLQTPPGKWEERKSPQGQRGKLFNGEIVQSLYRELVQPKPVRFYVDPDTGRFELALHSGGSCQAASAQGGRIQGECSQFLMDGKAAFTLERAPTVDLAVPAITPVPQAIPLRQAGPAPNPAANAAVPTEAAPASVGTAASAATACPASGRRVCELNCAATHIGLSKQAIEKVRQCVRDCRASCPS</sequence>
<gene>
    <name evidence="2" type="ORF">AACH11_20475</name>
</gene>
<protein>
    <submittedName>
        <fullName evidence="2">Uncharacterized protein</fullName>
    </submittedName>
</protein>
<keyword evidence="3" id="KW-1185">Reference proteome</keyword>